<name>A0A0E9R329_ANGAN</name>
<sequence length="28" mass="3268">MVREKNEVKPEDPQLQPEAFDFVCCSEV</sequence>
<evidence type="ECO:0000313" key="1">
    <source>
        <dbReference type="EMBL" id="JAH22865.1"/>
    </source>
</evidence>
<dbReference type="AlphaFoldDB" id="A0A0E9R329"/>
<accession>A0A0E9R329</accession>
<reference evidence="1" key="1">
    <citation type="submission" date="2014-11" db="EMBL/GenBank/DDBJ databases">
        <authorList>
            <person name="Amaro Gonzalez C."/>
        </authorList>
    </citation>
    <scope>NUCLEOTIDE SEQUENCE</scope>
</reference>
<dbReference type="EMBL" id="GBXM01085712">
    <property type="protein sequence ID" value="JAH22865.1"/>
    <property type="molecule type" value="Transcribed_RNA"/>
</dbReference>
<reference evidence="1" key="2">
    <citation type="journal article" date="2015" name="Fish Shellfish Immunol.">
        <title>Early steps in the European eel (Anguilla anguilla)-Vibrio vulnificus interaction in the gills: Role of the RtxA13 toxin.</title>
        <authorList>
            <person name="Callol A."/>
            <person name="Pajuelo D."/>
            <person name="Ebbesson L."/>
            <person name="Teles M."/>
            <person name="MacKenzie S."/>
            <person name="Amaro C."/>
        </authorList>
    </citation>
    <scope>NUCLEOTIDE SEQUENCE</scope>
</reference>
<protein>
    <submittedName>
        <fullName evidence="1">Uncharacterized protein</fullName>
    </submittedName>
</protein>
<organism evidence="1">
    <name type="scientific">Anguilla anguilla</name>
    <name type="common">European freshwater eel</name>
    <name type="synonym">Muraena anguilla</name>
    <dbReference type="NCBI Taxonomy" id="7936"/>
    <lineage>
        <taxon>Eukaryota</taxon>
        <taxon>Metazoa</taxon>
        <taxon>Chordata</taxon>
        <taxon>Craniata</taxon>
        <taxon>Vertebrata</taxon>
        <taxon>Euteleostomi</taxon>
        <taxon>Actinopterygii</taxon>
        <taxon>Neopterygii</taxon>
        <taxon>Teleostei</taxon>
        <taxon>Anguilliformes</taxon>
        <taxon>Anguillidae</taxon>
        <taxon>Anguilla</taxon>
    </lineage>
</organism>
<proteinExistence type="predicted"/>